<reference evidence="2 3" key="1">
    <citation type="submission" date="2015-01" db="EMBL/GenBank/DDBJ databases">
        <title>The Genome Sequence of Rhinocladiella mackenzie CBS 650.93.</title>
        <authorList>
            <consortium name="The Broad Institute Genomics Platform"/>
            <person name="Cuomo C."/>
            <person name="de Hoog S."/>
            <person name="Gorbushina A."/>
            <person name="Stielow B."/>
            <person name="Teixiera M."/>
            <person name="Abouelleil A."/>
            <person name="Chapman S.B."/>
            <person name="Priest M."/>
            <person name="Young S.K."/>
            <person name="Wortman J."/>
            <person name="Nusbaum C."/>
            <person name="Birren B."/>
        </authorList>
    </citation>
    <scope>NUCLEOTIDE SEQUENCE [LARGE SCALE GENOMIC DNA]</scope>
    <source>
        <strain evidence="2 3">CBS 650.93</strain>
    </source>
</reference>
<feature type="domain" description="Heterokaryon incompatibility" evidence="1">
    <location>
        <begin position="48"/>
        <end position="194"/>
    </location>
</feature>
<keyword evidence="3" id="KW-1185">Reference proteome</keyword>
<accession>A0A0D2ICG0</accession>
<dbReference type="Pfam" id="PF06985">
    <property type="entry name" value="HET"/>
    <property type="match status" value="1"/>
</dbReference>
<evidence type="ECO:0000259" key="1">
    <source>
        <dbReference type="Pfam" id="PF06985"/>
    </source>
</evidence>
<protein>
    <recommendedName>
        <fullName evidence="1">Heterokaryon incompatibility domain-containing protein</fullName>
    </recommendedName>
</protein>
<dbReference type="HOGENOM" id="CLU_025795_0_0_1"/>
<evidence type="ECO:0000313" key="3">
    <source>
        <dbReference type="Proteomes" id="UP000053617"/>
    </source>
</evidence>
<sequence>MCLHSWPLPHIGDWPRRLLHIPSKTSLKWKQGNVYGNKEGQEYEVSTYSALSYTWGRFKIPDGTRADVEAINIRDVEWPIPRVYPDHFTVDNFQQVIDRIGAIDGIDETDAFLWLDVACIDQHENSYDNRVEVGRQAAIFKKARKTYVWISTVAFEDWQLLHAEKDSDIYWDHIHLVERIVKDPWFTSLWTLQEAYLSLMDYEKNHILGGIGEELFAMSKYKLSLESICRMCVWLEGILEAPAYLKDIAEEEKAKAKARVQMLHETGLSAISSHNPMLLYGVAANRRPTNKLDEIYGIQQIFGYQLGNTAPGHEGENFKIDVLEDQFGARLVQDYPLESQMHYFSTAQDPGRGWHINQSSRIPSFESRWGSLRFMFGHRRLEILCEYIGSRSIEGQLIGHFSGRLCRAENLLKAFLNHGSVELFVALDCRKLDHSTGSGLSPFTTFIRFDAFSDFVDFDYFNSLDAPDLRVGRSKYQSKLDDLETELKRTRKLDTKVLKLGKIKVADASSDLRSSSMKHGKVRIYKYETVISGLILEKQAPNHWRRLGICLWKLNGENENLEDIGGIEWANGSGYFG</sequence>
<dbReference type="EMBL" id="KN847479">
    <property type="protein sequence ID" value="KIX03494.1"/>
    <property type="molecule type" value="Genomic_DNA"/>
</dbReference>
<name>A0A0D2ICG0_9EURO</name>
<dbReference type="InterPro" id="IPR052895">
    <property type="entry name" value="HetReg/Transcr_Mod"/>
</dbReference>
<dbReference type="PANTHER" id="PTHR24148:SF64">
    <property type="entry name" value="HETEROKARYON INCOMPATIBILITY DOMAIN-CONTAINING PROTEIN"/>
    <property type="match status" value="1"/>
</dbReference>
<organism evidence="2 3">
    <name type="scientific">Rhinocladiella mackenziei CBS 650.93</name>
    <dbReference type="NCBI Taxonomy" id="1442369"/>
    <lineage>
        <taxon>Eukaryota</taxon>
        <taxon>Fungi</taxon>
        <taxon>Dikarya</taxon>
        <taxon>Ascomycota</taxon>
        <taxon>Pezizomycotina</taxon>
        <taxon>Eurotiomycetes</taxon>
        <taxon>Chaetothyriomycetidae</taxon>
        <taxon>Chaetothyriales</taxon>
        <taxon>Herpotrichiellaceae</taxon>
        <taxon>Rhinocladiella</taxon>
    </lineage>
</organism>
<dbReference type="VEuPathDB" id="FungiDB:Z518_07047"/>
<dbReference type="Proteomes" id="UP000053617">
    <property type="component" value="Unassembled WGS sequence"/>
</dbReference>
<dbReference type="RefSeq" id="XP_013270630.1">
    <property type="nucleotide sequence ID" value="XM_013415176.1"/>
</dbReference>
<dbReference type="InterPro" id="IPR010730">
    <property type="entry name" value="HET"/>
</dbReference>
<dbReference type="GeneID" id="25295118"/>
<dbReference type="PANTHER" id="PTHR24148">
    <property type="entry name" value="ANKYRIN REPEAT DOMAIN-CONTAINING PROTEIN 39 HOMOLOG-RELATED"/>
    <property type="match status" value="1"/>
</dbReference>
<proteinExistence type="predicted"/>
<gene>
    <name evidence="2" type="ORF">Z518_07047</name>
</gene>
<evidence type="ECO:0000313" key="2">
    <source>
        <dbReference type="EMBL" id="KIX03494.1"/>
    </source>
</evidence>
<dbReference type="OrthoDB" id="4850726at2759"/>
<dbReference type="STRING" id="1442369.A0A0D2ICG0"/>
<dbReference type="AlphaFoldDB" id="A0A0D2ICG0"/>